<proteinExistence type="predicted"/>
<dbReference type="Proteomes" id="UP000651156">
    <property type="component" value="Unassembled WGS sequence"/>
</dbReference>
<name>A0ABR9UY02_9CHRO</name>
<dbReference type="EMBL" id="JADEWN010000079">
    <property type="protein sequence ID" value="MBE9193161.1"/>
    <property type="molecule type" value="Genomic_DNA"/>
</dbReference>
<keyword evidence="2" id="KW-1185">Reference proteome</keyword>
<dbReference type="InterPro" id="IPR018669">
    <property type="entry name" value="Toxin_HigB"/>
</dbReference>
<dbReference type="Pfam" id="PF09907">
    <property type="entry name" value="HigB_toxin"/>
    <property type="match status" value="1"/>
</dbReference>
<comment type="caution">
    <text evidence="1">The sequence shown here is derived from an EMBL/GenBank/DDBJ whole genome shotgun (WGS) entry which is preliminary data.</text>
</comment>
<evidence type="ECO:0000313" key="2">
    <source>
        <dbReference type="Proteomes" id="UP000651156"/>
    </source>
</evidence>
<organism evidence="1 2">
    <name type="scientific">Gloeocapsopsis crepidinum LEGE 06123</name>
    <dbReference type="NCBI Taxonomy" id="588587"/>
    <lineage>
        <taxon>Bacteria</taxon>
        <taxon>Bacillati</taxon>
        <taxon>Cyanobacteriota</taxon>
        <taxon>Cyanophyceae</taxon>
        <taxon>Oscillatoriophycideae</taxon>
        <taxon>Chroococcales</taxon>
        <taxon>Chroococcaceae</taxon>
        <taxon>Gloeocapsopsis</taxon>
    </lineage>
</organism>
<reference evidence="1 2" key="1">
    <citation type="submission" date="2020-10" db="EMBL/GenBank/DDBJ databases">
        <authorList>
            <person name="Castelo-Branco R."/>
            <person name="Eusebio N."/>
            <person name="Adriana R."/>
            <person name="Vieira A."/>
            <person name="Brugerolle De Fraissinette N."/>
            <person name="Rezende De Castro R."/>
            <person name="Schneider M.P."/>
            <person name="Vasconcelos V."/>
            <person name="Leao P.N."/>
        </authorList>
    </citation>
    <scope>NUCLEOTIDE SEQUENCE [LARGE SCALE GENOMIC DNA]</scope>
    <source>
        <strain evidence="1 2">LEGE 06123</strain>
    </source>
</reference>
<gene>
    <name evidence="1" type="ORF">IQ230_22985</name>
</gene>
<evidence type="ECO:0000313" key="1">
    <source>
        <dbReference type="EMBL" id="MBE9193161.1"/>
    </source>
</evidence>
<protein>
    <submittedName>
        <fullName evidence="1">Type II toxin-antitoxin system HigB family toxin</fullName>
    </submittedName>
</protein>
<dbReference type="RefSeq" id="WP_193934552.1">
    <property type="nucleotide sequence ID" value="NZ_CAWPMZ010000127.1"/>
</dbReference>
<sequence length="99" mass="12027">MHVISNKKLKEFYEIHSDAKTPLDNWYRIVKSAEWRNLAEVRQVFPSADLTSNFTIFNIKRSTYRLIVSIDYARQIVYVKYILTHAEYDKEKWKDDPYY</sequence>
<accession>A0ABR9UY02</accession>